<feature type="compositionally biased region" description="Basic and acidic residues" evidence="1">
    <location>
        <begin position="329"/>
        <end position="344"/>
    </location>
</feature>
<proteinExistence type="predicted"/>
<evidence type="ECO:0000313" key="2">
    <source>
        <dbReference type="EMBL" id="KAJ7714026.1"/>
    </source>
</evidence>
<sequence>MLSPSEKLPHPSRRSSSDRQRGTKDAAPGETASHAPSNAGVAGPVPSHRRSLAKQGPAVLAKALASANTATAEDTTVPGASDMAAPPTSVPAPAPVGDPPKKRKPGCPKNEASLSRTASTSSITEKPPAKNSVAYGLACLEQVRTEMKALIEGINKKVSNANIKAETCRLELRTMAQKLDQLEGELRALREERQNIFDDTGSESGESPVHVSGNKRTVASPRANAKVKRSHPTADPEEGEYSEGEHTAHNARTAVPLKQRMSDAPAPRHGQRGENLPPPFTAPALDAAAPASACPRAAPSAGKIPPVSPAFRDYMRPNQEMDSGFRSSSRSESHLASSRGDRGRAAASRGQGTGKGKDKDRRQRDASYHHGDLPPPFHIPVPNANLQGEVAEVRIRPIVWGPRSHETLQWFCHHIETDQCGPAPDPNWVDNPDVDGFAVAHFVGRGSHAAAADLTDVWNRWVHRRGNQYNATSATLL</sequence>
<protein>
    <submittedName>
        <fullName evidence="2">Uncharacterized protein</fullName>
    </submittedName>
</protein>
<feature type="compositionally biased region" description="Low complexity" evidence="1">
    <location>
        <begin position="282"/>
        <end position="301"/>
    </location>
</feature>
<gene>
    <name evidence="2" type="ORF">DFH07DRAFT_785843</name>
</gene>
<dbReference type="AlphaFoldDB" id="A0AAD7H726"/>
<feature type="region of interest" description="Disordered" evidence="1">
    <location>
        <begin position="196"/>
        <end position="379"/>
    </location>
</feature>
<feature type="compositionally biased region" description="Low complexity" evidence="1">
    <location>
        <begin position="58"/>
        <end position="72"/>
    </location>
</feature>
<keyword evidence="3" id="KW-1185">Reference proteome</keyword>
<organism evidence="2 3">
    <name type="scientific">Mycena maculata</name>
    <dbReference type="NCBI Taxonomy" id="230809"/>
    <lineage>
        <taxon>Eukaryota</taxon>
        <taxon>Fungi</taxon>
        <taxon>Dikarya</taxon>
        <taxon>Basidiomycota</taxon>
        <taxon>Agaricomycotina</taxon>
        <taxon>Agaricomycetes</taxon>
        <taxon>Agaricomycetidae</taxon>
        <taxon>Agaricales</taxon>
        <taxon>Marasmiineae</taxon>
        <taxon>Mycenaceae</taxon>
        <taxon>Mycena</taxon>
    </lineage>
</organism>
<accession>A0AAD7H726</accession>
<name>A0AAD7H726_9AGAR</name>
<reference evidence="2" key="1">
    <citation type="submission" date="2023-03" db="EMBL/GenBank/DDBJ databases">
        <title>Massive genome expansion in bonnet fungi (Mycena s.s.) driven by repeated elements and novel gene families across ecological guilds.</title>
        <authorList>
            <consortium name="Lawrence Berkeley National Laboratory"/>
            <person name="Harder C.B."/>
            <person name="Miyauchi S."/>
            <person name="Viragh M."/>
            <person name="Kuo A."/>
            <person name="Thoen E."/>
            <person name="Andreopoulos B."/>
            <person name="Lu D."/>
            <person name="Skrede I."/>
            <person name="Drula E."/>
            <person name="Henrissat B."/>
            <person name="Morin E."/>
            <person name="Kohler A."/>
            <person name="Barry K."/>
            <person name="LaButti K."/>
            <person name="Morin E."/>
            <person name="Salamov A."/>
            <person name="Lipzen A."/>
            <person name="Mereny Z."/>
            <person name="Hegedus B."/>
            <person name="Baldrian P."/>
            <person name="Stursova M."/>
            <person name="Weitz H."/>
            <person name="Taylor A."/>
            <person name="Grigoriev I.V."/>
            <person name="Nagy L.G."/>
            <person name="Martin F."/>
            <person name="Kauserud H."/>
        </authorList>
    </citation>
    <scope>NUCLEOTIDE SEQUENCE</scope>
    <source>
        <strain evidence="2">CBHHK188m</strain>
    </source>
</reference>
<evidence type="ECO:0000313" key="3">
    <source>
        <dbReference type="Proteomes" id="UP001215280"/>
    </source>
</evidence>
<feature type="compositionally biased region" description="Basic and acidic residues" evidence="1">
    <location>
        <begin position="355"/>
        <end position="372"/>
    </location>
</feature>
<feature type="compositionally biased region" description="Basic and acidic residues" evidence="1">
    <location>
        <begin position="15"/>
        <end position="24"/>
    </location>
</feature>
<evidence type="ECO:0000256" key="1">
    <source>
        <dbReference type="SAM" id="MobiDB-lite"/>
    </source>
</evidence>
<feature type="region of interest" description="Disordered" evidence="1">
    <location>
        <begin position="1"/>
        <end position="128"/>
    </location>
</feature>
<feature type="compositionally biased region" description="Polar residues" evidence="1">
    <location>
        <begin position="112"/>
        <end position="124"/>
    </location>
</feature>
<comment type="caution">
    <text evidence="2">The sequence shown here is derived from an EMBL/GenBank/DDBJ whole genome shotgun (WGS) entry which is preliminary data.</text>
</comment>
<dbReference type="Proteomes" id="UP001215280">
    <property type="component" value="Unassembled WGS sequence"/>
</dbReference>
<feature type="compositionally biased region" description="Pro residues" evidence="1">
    <location>
        <begin position="88"/>
        <end position="98"/>
    </location>
</feature>
<dbReference type="EMBL" id="JARJLG010000379">
    <property type="protein sequence ID" value="KAJ7714026.1"/>
    <property type="molecule type" value="Genomic_DNA"/>
</dbReference>